<keyword evidence="2" id="KW-1133">Transmembrane helix</keyword>
<evidence type="ECO:0000256" key="2">
    <source>
        <dbReference type="SAM" id="Phobius"/>
    </source>
</evidence>
<dbReference type="PANTHER" id="PTHR46608:SF3">
    <property type="entry name" value="T-CELL IMMUNOGLOBULIN AND MUCIN DOMAIN-CONTAINING PROTEIN 4"/>
    <property type="match status" value="1"/>
</dbReference>
<accession>A0AAN7X5M6</accession>
<reference evidence="5 6" key="1">
    <citation type="journal article" date="2023" name="Genes (Basel)">
        <title>Chromosome-Level Genome Assembly and Circadian Gene Repertoire of the Patagonia Blennie Eleginops maclovinus-The Closest Ancestral Proxy of Antarctic Cryonotothenioids.</title>
        <authorList>
            <person name="Cheng C.C."/>
            <person name="Rivera-Colon A.G."/>
            <person name="Minhas B.F."/>
            <person name="Wilson L."/>
            <person name="Rayamajhi N."/>
            <person name="Vargas-Chacoff L."/>
            <person name="Catchen J.M."/>
        </authorList>
    </citation>
    <scope>NUCLEOTIDE SEQUENCE [LARGE SCALE GENOMIC DNA]</scope>
    <source>
        <strain evidence="5">JMC-PN-2008</strain>
    </source>
</reference>
<dbReference type="GO" id="GO:0060097">
    <property type="term" value="P:cytoskeletal rearrangement involved in phagocytosis, engulfment"/>
    <property type="evidence" value="ECO:0007669"/>
    <property type="project" value="TreeGrafter"/>
</dbReference>
<dbReference type="InterPro" id="IPR013783">
    <property type="entry name" value="Ig-like_fold"/>
</dbReference>
<dbReference type="GO" id="GO:0001786">
    <property type="term" value="F:phosphatidylserine binding"/>
    <property type="evidence" value="ECO:0007669"/>
    <property type="project" value="TreeGrafter"/>
</dbReference>
<dbReference type="PROSITE" id="PS50835">
    <property type="entry name" value="IG_LIKE"/>
    <property type="match status" value="2"/>
</dbReference>
<dbReference type="Gene3D" id="2.60.40.10">
    <property type="entry name" value="Immunoglobulins"/>
    <property type="match status" value="2"/>
</dbReference>
<keyword evidence="3" id="KW-0732">Signal</keyword>
<evidence type="ECO:0000313" key="5">
    <source>
        <dbReference type="EMBL" id="KAK5858106.1"/>
    </source>
</evidence>
<comment type="caution">
    <text evidence="5">The sequence shown here is derived from an EMBL/GenBank/DDBJ whole genome shotgun (WGS) entry which is preliminary data.</text>
</comment>
<name>A0AAN7X5M6_ELEMC</name>
<dbReference type="InterPro" id="IPR003599">
    <property type="entry name" value="Ig_sub"/>
</dbReference>
<organism evidence="5 6">
    <name type="scientific">Eleginops maclovinus</name>
    <name type="common">Patagonian blennie</name>
    <name type="synonym">Eleginus maclovinus</name>
    <dbReference type="NCBI Taxonomy" id="56733"/>
    <lineage>
        <taxon>Eukaryota</taxon>
        <taxon>Metazoa</taxon>
        <taxon>Chordata</taxon>
        <taxon>Craniata</taxon>
        <taxon>Vertebrata</taxon>
        <taxon>Euteleostomi</taxon>
        <taxon>Actinopterygii</taxon>
        <taxon>Neopterygii</taxon>
        <taxon>Teleostei</taxon>
        <taxon>Neoteleostei</taxon>
        <taxon>Acanthomorphata</taxon>
        <taxon>Eupercaria</taxon>
        <taxon>Perciformes</taxon>
        <taxon>Notothenioidei</taxon>
        <taxon>Eleginopidae</taxon>
        <taxon>Eleginops</taxon>
    </lineage>
</organism>
<dbReference type="AlphaFoldDB" id="A0AAN7X5M6"/>
<evidence type="ECO:0000256" key="1">
    <source>
        <dbReference type="SAM" id="MobiDB-lite"/>
    </source>
</evidence>
<dbReference type="GO" id="GO:0043277">
    <property type="term" value="P:apoptotic cell clearance"/>
    <property type="evidence" value="ECO:0007669"/>
    <property type="project" value="TreeGrafter"/>
</dbReference>
<feature type="transmembrane region" description="Helical" evidence="2">
    <location>
        <begin position="173"/>
        <end position="198"/>
    </location>
</feature>
<keyword evidence="2" id="KW-0812">Transmembrane</keyword>
<protein>
    <recommendedName>
        <fullName evidence="4">Ig-like domain-containing protein</fullName>
    </recommendedName>
</protein>
<reference evidence="5 6" key="2">
    <citation type="journal article" date="2023" name="Mol. Biol. Evol.">
        <title>Genomics of Secondarily Temperate Adaptation in the Only Non-Antarctic Icefish.</title>
        <authorList>
            <person name="Rivera-Colon A.G."/>
            <person name="Rayamajhi N."/>
            <person name="Minhas B.F."/>
            <person name="Madrigal G."/>
            <person name="Bilyk K.T."/>
            <person name="Yoon V."/>
            <person name="Hune M."/>
            <person name="Gregory S."/>
            <person name="Cheng C.H.C."/>
            <person name="Catchen J.M."/>
        </authorList>
    </citation>
    <scope>NUCLEOTIDE SEQUENCE [LARGE SCALE GENOMIC DNA]</scope>
    <source>
        <strain evidence="5">JMC-PN-2008</strain>
    </source>
</reference>
<feature type="chain" id="PRO_5043005454" description="Ig-like domain-containing protein" evidence="3">
    <location>
        <begin position="18"/>
        <end position="438"/>
    </location>
</feature>
<feature type="domain" description="Ig-like" evidence="4">
    <location>
        <begin position="25"/>
        <end position="126"/>
    </location>
</feature>
<keyword evidence="6" id="KW-1185">Reference proteome</keyword>
<gene>
    <name evidence="5" type="ORF">PBY51_002274</name>
</gene>
<dbReference type="SMART" id="SM00409">
    <property type="entry name" value="IG"/>
    <property type="match status" value="2"/>
</dbReference>
<keyword evidence="2" id="KW-0472">Membrane</keyword>
<evidence type="ECO:0000259" key="4">
    <source>
        <dbReference type="PROSITE" id="PS50835"/>
    </source>
</evidence>
<dbReference type="InterPro" id="IPR013106">
    <property type="entry name" value="Ig_V-set"/>
</dbReference>
<dbReference type="Pfam" id="PF07686">
    <property type="entry name" value="V-set"/>
    <property type="match status" value="1"/>
</dbReference>
<feature type="domain" description="Ig-like" evidence="4">
    <location>
        <begin position="234"/>
        <end position="315"/>
    </location>
</feature>
<sequence>MKLSLLLALLSVSGGSGLRVPSVSGQDVTLPCTYDIKTYGPLAVCWIRGDIPNSGCSKQLTASDGRQVVFGGGASSRYQLLGRLLDGDVSLTVLKVSELDAGRYGCRVEIPGWFNDEKHHIDLTVERAPETTTPSHTETASEQTHTHTAADLMSSQILQTNSSFSAEAGGSSVFLLCVVLGMLAVLTLVAAVLVLALITRSSQVWFSRGSAGEKSADLQSFSGGSGLRVPSVSGQDVTLPCTYDIKTYGPLATDVRWCSGAGASSRYQLLGRLLDGDVSLTVLKVSELDAGRYGCRVEIPGWFNDEKHHIDLTVERAPETTTPSHTETASEQTHTHTAADLMSSQILQTNSSFSAEAGGSSVFLLCVVLGMLAVLTLVAAVLVLASRQRRLSNNSEPRVLGPVASELQLQSRSLALENIYQVDEDGGRGDGGEYEVLP</sequence>
<feature type="compositionally biased region" description="Polar residues" evidence="1">
    <location>
        <begin position="319"/>
        <end position="336"/>
    </location>
</feature>
<dbReference type="InterPro" id="IPR007110">
    <property type="entry name" value="Ig-like_dom"/>
</dbReference>
<evidence type="ECO:0000256" key="3">
    <source>
        <dbReference type="SAM" id="SignalP"/>
    </source>
</evidence>
<feature type="transmembrane region" description="Helical" evidence="2">
    <location>
        <begin position="362"/>
        <end position="385"/>
    </location>
</feature>
<feature type="region of interest" description="Disordered" evidence="1">
    <location>
        <begin position="317"/>
        <end position="336"/>
    </location>
</feature>
<dbReference type="Proteomes" id="UP001346869">
    <property type="component" value="Unassembled WGS sequence"/>
</dbReference>
<evidence type="ECO:0000313" key="6">
    <source>
        <dbReference type="Proteomes" id="UP001346869"/>
    </source>
</evidence>
<dbReference type="EMBL" id="JAUZQC010000015">
    <property type="protein sequence ID" value="KAK5858106.1"/>
    <property type="molecule type" value="Genomic_DNA"/>
</dbReference>
<dbReference type="SUPFAM" id="SSF48726">
    <property type="entry name" value="Immunoglobulin"/>
    <property type="match status" value="2"/>
</dbReference>
<dbReference type="InterPro" id="IPR036179">
    <property type="entry name" value="Ig-like_dom_sf"/>
</dbReference>
<feature type="signal peptide" evidence="3">
    <location>
        <begin position="1"/>
        <end position="17"/>
    </location>
</feature>
<dbReference type="PANTHER" id="PTHR46608">
    <property type="entry name" value="T-CELL IMMUNOGLOBULIN AND MUCIN DOMAIN-CONTAINING PROTEIN 4"/>
    <property type="match status" value="1"/>
</dbReference>
<proteinExistence type="predicted"/>